<dbReference type="InterPro" id="IPR002550">
    <property type="entry name" value="CNNM"/>
</dbReference>
<proteinExistence type="inferred from homology"/>
<comment type="subcellular location">
    <subcellularLocation>
        <location evidence="1">Cell membrane</location>
        <topology evidence="1">Multi-pass membrane protein</topology>
    </subcellularLocation>
</comment>
<organism evidence="15 16">
    <name type="scientific">Micromonospora sonchi</name>
    <dbReference type="NCBI Taxonomy" id="1763543"/>
    <lineage>
        <taxon>Bacteria</taxon>
        <taxon>Bacillati</taxon>
        <taxon>Actinomycetota</taxon>
        <taxon>Actinomycetes</taxon>
        <taxon>Micromonosporales</taxon>
        <taxon>Micromonosporaceae</taxon>
        <taxon>Micromonospora</taxon>
    </lineage>
</organism>
<dbReference type="EMBL" id="BMNB01000026">
    <property type="protein sequence ID" value="GGM56611.1"/>
    <property type="molecule type" value="Genomic_DNA"/>
</dbReference>
<keyword evidence="16" id="KW-1185">Reference proteome</keyword>
<protein>
    <submittedName>
        <fullName evidence="15">Membrane protein</fullName>
    </submittedName>
</protein>
<keyword evidence="5" id="KW-0677">Repeat</keyword>
<feature type="domain" description="CBS" evidence="13">
    <location>
        <begin position="216"/>
        <end position="275"/>
    </location>
</feature>
<comment type="caution">
    <text evidence="15">The sequence shown here is derived from an EMBL/GenBank/DDBJ whole genome shotgun (WGS) entry which is preliminary data.</text>
</comment>
<dbReference type="InterPro" id="IPR000644">
    <property type="entry name" value="CBS_dom"/>
</dbReference>
<name>A0A917X2C6_9ACTN</name>
<feature type="compositionally biased region" description="Basic and acidic residues" evidence="11">
    <location>
        <begin position="448"/>
        <end position="460"/>
    </location>
</feature>
<dbReference type="InterPro" id="IPR036318">
    <property type="entry name" value="FAD-bd_PCMH-like_sf"/>
</dbReference>
<evidence type="ECO:0000313" key="15">
    <source>
        <dbReference type="EMBL" id="GGM56611.1"/>
    </source>
</evidence>
<evidence type="ECO:0000256" key="11">
    <source>
        <dbReference type="SAM" id="MobiDB-lite"/>
    </source>
</evidence>
<dbReference type="Pfam" id="PF01595">
    <property type="entry name" value="CNNM"/>
    <property type="match status" value="1"/>
</dbReference>
<dbReference type="PANTHER" id="PTHR22777:SF32">
    <property type="entry name" value="UPF0053 INNER MEMBRANE PROTEIN YFJD"/>
    <property type="match status" value="1"/>
</dbReference>
<evidence type="ECO:0000256" key="10">
    <source>
        <dbReference type="PROSITE-ProRule" id="PRU01193"/>
    </source>
</evidence>
<dbReference type="GO" id="GO:0005886">
    <property type="term" value="C:plasma membrane"/>
    <property type="evidence" value="ECO:0007669"/>
    <property type="project" value="UniProtKB-SubCell"/>
</dbReference>
<keyword evidence="3" id="KW-1003">Cell membrane</keyword>
<dbReference type="PROSITE" id="PS51371">
    <property type="entry name" value="CBS"/>
    <property type="match status" value="2"/>
</dbReference>
<evidence type="ECO:0000313" key="16">
    <source>
        <dbReference type="Proteomes" id="UP000608890"/>
    </source>
</evidence>
<keyword evidence="7 9" id="KW-0129">CBS domain</keyword>
<evidence type="ECO:0000259" key="13">
    <source>
        <dbReference type="PROSITE" id="PS51371"/>
    </source>
</evidence>
<feature type="transmembrane region" description="Helical" evidence="12">
    <location>
        <begin position="100"/>
        <end position="121"/>
    </location>
</feature>
<dbReference type="SMART" id="SM00116">
    <property type="entry name" value="CBS"/>
    <property type="match status" value="2"/>
</dbReference>
<evidence type="ECO:0000256" key="8">
    <source>
        <dbReference type="ARBA" id="ARBA00023136"/>
    </source>
</evidence>
<comment type="similarity">
    <text evidence="2">Belongs to the UPF0053 family.</text>
</comment>
<evidence type="ECO:0000256" key="12">
    <source>
        <dbReference type="SAM" id="Phobius"/>
    </source>
</evidence>
<evidence type="ECO:0000256" key="4">
    <source>
        <dbReference type="ARBA" id="ARBA00022692"/>
    </source>
</evidence>
<dbReference type="InterPro" id="IPR044751">
    <property type="entry name" value="Ion_transp-like_CBS"/>
</dbReference>
<feature type="transmembrane region" description="Helical" evidence="12">
    <location>
        <begin position="17"/>
        <end position="41"/>
    </location>
</feature>
<dbReference type="CDD" id="cd04590">
    <property type="entry name" value="CBS_pair_CorC_HlyC_assoc"/>
    <property type="match status" value="1"/>
</dbReference>
<gene>
    <name evidence="15" type="ORF">GCM10011608_46800</name>
</gene>
<dbReference type="Pfam" id="PF00571">
    <property type="entry name" value="CBS"/>
    <property type="match status" value="2"/>
</dbReference>
<reference evidence="15" key="1">
    <citation type="journal article" date="2014" name="Int. J. Syst. Evol. Microbiol.">
        <title>Complete genome sequence of Corynebacterium casei LMG S-19264T (=DSM 44701T), isolated from a smear-ripened cheese.</title>
        <authorList>
            <consortium name="US DOE Joint Genome Institute (JGI-PGF)"/>
            <person name="Walter F."/>
            <person name="Albersmeier A."/>
            <person name="Kalinowski J."/>
            <person name="Ruckert C."/>
        </authorList>
    </citation>
    <scope>NUCLEOTIDE SEQUENCE</scope>
    <source>
        <strain evidence="15">CGMCC 4.7312</strain>
    </source>
</reference>
<dbReference type="PROSITE" id="PS51846">
    <property type="entry name" value="CNNM"/>
    <property type="match status" value="1"/>
</dbReference>
<accession>A0A917X2C6</accession>
<evidence type="ECO:0000256" key="7">
    <source>
        <dbReference type="ARBA" id="ARBA00023122"/>
    </source>
</evidence>
<dbReference type="InterPro" id="IPR046342">
    <property type="entry name" value="CBS_dom_sf"/>
</dbReference>
<evidence type="ECO:0000259" key="14">
    <source>
        <dbReference type="PROSITE" id="PS51846"/>
    </source>
</evidence>
<evidence type="ECO:0000256" key="2">
    <source>
        <dbReference type="ARBA" id="ARBA00006337"/>
    </source>
</evidence>
<dbReference type="Gene3D" id="3.30.465.10">
    <property type="match status" value="1"/>
</dbReference>
<dbReference type="PANTHER" id="PTHR22777">
    <property type="entry name" value="HEMOLYSIN-RELATED"/>
    <property type="match status" value="1"/>
</dbReference>
<dbReference type="Proteomes" id="UP000608890">
    <property type="component" value="Unassembled WGS sequence"/>
</dbReference>
<sequence>METFLAASAAGLPDLQLLVFAAGLVVLAGLIAMTEAALAAVSPARAAELARDGARGARTLQVVAGDVVRHLNLLLLLRLLAELTATTLVALVAVDTFGAGWWAALVTAGAMTVVSFVVVGVGPRTLGRQHAYAVGRAAAPAVRWLGRVLNPLASLLILIGNAVTPGRGFREGPFATQVELRELVDLAEQRGVVEHGERQMIHSVFALGDTIAREVMVPRTEMVWIESGKTLSQALALFLRSGFSRIPVIGESVDDVLGLLYLKDLVRRTQGGAAEDRQLPVAELMRPATFVPDSKPVDDLLSEMQAARNHLVIVVDEYGGTGGLVTIEDILEEIVGEITDEYDVERPPVEQLPDGAVRVTARLPVEDLGELFDTELPHDEVETVGGLLAQALGRVPIPGAAAEVAGLRLLAEGTTGRRNRIDTVLVCRVEPTEPQDEPAGGATAAGGDTDRSEERQSADA</sequence>
<dbReference type="Gene3D" id="3.10.580.10">
    <property type="entry name" value="CBS-domain"/>
    <property type="match status" value="1"/>
</dbReference>
<evidence type="ECO:0000256" key="9">
    <source>
        <dbReference type="PROSITE-ProRule" id="PRU00703"/>
    </source>
</evidence>
<dbReference type="GO" id="GO:0050660">
    <property type="term" value="F:flavin adenine dinucleotide binding"/>
    <property type="evidence" value="ECO:0007669"/>
    <property type="project" value="InterPro"/>
</dbReference>
<keyword evidence="4 10" id="KW-0812">Transmembrane</keyword>
<feature type="region of interest" description="Disordered" evidence="11">
    <location>
        <begin position="429"/>
        <end position="460"/>
    </location>
</feature>
<feature type="domain" description="CBS" evidence="13">
    <location>
        <begin position="284"/>
        <end position="341"/>
    </location>
</feature>
<evidence type="ECO:0000256" key="1">
    <source>
        <dbReference type="ARBA" id="ARBA00004651"/>
    </source>
</evidence>
<evidence type="ECO:0000256" key="3">
    <source>
        <dbReference type="ARBA" id="ARBA00022475"/>
    </source>
</evidence>
<feature type="domain" description="CNNM transmembrane" evidence="14">
    <location>
        <begin position="10"/>
        <end position="197"/>
    </location>
</feature>
<dbReference type="FunFam" id="3.10.580.10:FF:000002">
    <property type="entry name" value="Magnesium/cobalt efflux protein CorC"/>
    <property type="match status" value="1"/>
</dbReference>
<dbReference type="SMART" id="SM01091">
    <property type="entry name" value="CorC_HlyC"/>
    <property type="match status" value="1"/>
</dbReference>
<keyword evidence="8 10" id="KW-0472">Membrane</keyword>
<dbReference type="InterPro" id="IPR005170">
    <property type="entry name" value="Transptr-assoc_dom"/>
</dbReference>
<dbReference type="InterPro" id="IPR016169">
    <property type="entry name" value="FAD-bd_PCMH_sub2"/>
</dbReference>
<feature type="transmembrane region" description="Helical" evidence="12">
    <location>
        <begin position="75"/>
        <end position="94"/>
    </location>
</feature>
<evidence type="ECO:0000256" key="6">
    <source>
        <dbReference type="ARBA" id="ARBA00022989"/>
    </source>
</evidence>
<dbReference type="SUPFAM" id="SSF54631">
    <property type="entry name" value="CBS-domain pair"/>
    <property type="match status" value="1"/>
</dbReference>
<evidence type="ECO:0000256" key="5">
    <source>
        <dbReference type="ARBA" id="ARBA00022737"/>
    </source>
</evidence>
<dbReference type="AlphaFoldDB" id="A0A917X2C6"/>
<reference evidence="15" key="2">
    <citation type="submission" date="2020-09" db="EMBL/GenBank/DDBJ databases">
        <authorList>
            <person name="Sun Q."/>
            <person name="Zhou Y."/>
        </authorList>
    </citation>
    <scope>NUCLEOTIDE SEQUENCE</scope>
    <source>
        <strain evidence="15">CGMCC 4.7312</strain>
    </source>
</reference>
<dbReference type="Pfam" id="PF03471">
    <property type="entry name" value="CorC_HlyC"/>
    <property type="match status" value="1"/>
</dbReference>
<dbReference type="SUPFAM" id="SSF56176">
    <property type="entry name" value="FAD-binding/transporter-associated domain-like"/>
    <property type="match status" value="1"/>
</dbReference>
<keyword evidence="6 10" id="KW-1133">Transmembrane helix</keyword>